<dbReference type="PRINTS" id="PR00421">
    <property type="entry name" value="THIOREDOXIN"/>
</dbReference>
<dbReference type="OrthoDB" id="9790390at2"/>
<dbReference type="NCBIfam" id="TIGR01068">
    <property type="entry name" value="thioredoxin"/>
    <property type="match status" value="1"/>
</dbReference>
<dbReference type="GO" id="GO:0045454">
    <property type="term" value="P:cell redox homeostasis"/>
    <property type="evidence" value="ECO:0007669"/>
    <property type="project" value="TreeGrafter"/>
</dbReference>
<dbReference type="Proteomes" id="UP000199385">
    <property type="component" value="Chromosome I"/>
</dbReference>
<dbReference type="SUPFAM" id="SSF52833">
    <property type="entry name" value="Thioredoxin-like"/>
    <property type="match status" value="1"/>
</dbReference>
<evidence type="ECO:0000256" key="1">
    <source>
        <dbReference type="ARBA" id="ARBA00008987"/>
    </source>
</evidence>
<evidence type="ECO:0000313" key="12">
    <source>
        <dbReference type="Proteomes" id="UP000199385"/>
    </source>
</evidence>
<sequence length="119" mass="13008">MPQDTQASRLTAVTDATFASTVLAADRPVVVDFWAEWCPPCRVVSKHLAELAGEFGDELRIVTLNTDENPATTRAYQVMSAPTLLVFSAGQVVGSTVGSRPKDHLRRSFARHLTDHRDG</sequence>
<accession>A0A1A9A442</accession>
<feature type="domain" description="Thioredoxin" evidence="10">
    <location>
        <begin position="1"/>
        <end position="114"/>
    </location>
</feature>
<gene>
    <name evidence="11" type="ORF">GA0070611_5073</name>
</gene>
<dbReference type="STRING" id="261654.GA0070611_5073"/>
<dbReference type="PATRIC" id="fig|261654.4.peg.5140"/>
<dbReference type="PROSITE" id="PS00194">
    <property type="entry name" value="THIOREDOXIN_1"/>
    <property type="match status" value="1"/>
</dbReference>
<dbReference type="PANTHER" id="PTHR45663:SF11">
    <property type="entry name" value="GEO12009P1"/>
    <property type="match status" value="1"/>
</dbReference>
<feature type="disulfide bond" description="Redox-active" evidence="9">
    <location>
        <begin position="38"/>
        <end position="41"/>
    </location>
</feature>
<dbReference type="InterPro" id="IPR013766">
    <property type="entry name" value="Thioredoxin_domain"/>
</dbReference>
<evidence type="ECO:0000256" key="4">
    <source>
        <dbReference type="ARBA" id="ARBA00023157"/>
    </source>
</evidence>
<reference evidence="12" key="1">
    <citation type="submission" date="2016-06" db="EMBL/GenBank/DDBJ databases">
        <authorList>
            <person name="Varghese N."/>
            <person name="Submissions Spin"/>
        </authorList>
    </citation>
    <scope>NUCLEOTIDE SEQUENCE [LARGE SCALE GENOMIC DNA]</scope>
    <source>
        <strain evidence="12">DSM 44815</strain>
    </source>
</reference>
<keyword evidence="4 9" id="KW-1015">Disulfide bond</keyword>
<evidence type="ECO:0000256" key="8">
    <source>
        <dbReference type="PIRSR" id="PIRSR000077-1"/>
    </source>
</evidence>
<dbReference type="Gene3D" id="3.40.30.10">
    <property type="entry name" value="Glutaredoxin"/>
    <property type="match status" value="1"/>
</dbReference>
<evidence type="ECO:0000256" key="2">
    <source>
        <dbReference type="ARBA" id="ARBA00022448"/>
    </source>
</evidence>
<dbReference type="InterPro" id="IPR017937">
    <property type="entry name" value="Thioredoxin_CS"/>
</dbReference>
<evidence type="ECO:0000256" key="5">
    <source>
        <dbReference type="ARBA" id="ARBA00023284"/>
    </source>
</evidence>
<dbReference type="AlphaFoldDB" id="A0A1A9A442"/>
<evidence type="ECO:0000256" key="7">
    <source>
        <dbReference type="PIRNR" id="PIRNR000077"/>
    </source>
</evidence>
<dbReference type="Pfam" id="PF00085">
    <property type="entry name" value="Thioredoxin"/>
    <property type="match status" value="1"/>
</dbReference>
<dbReference type="PROSITE" id="PS51352">
    <property type="entry name" value="THIOREDOXIN_2"/>
    <property type="match status" value="1"/>
</dbReference>
<dbReference type="FunFam" id="3.40.30.10:FF:000001">
    <property type="entry name" value="Thioredoxin"/>
    <property type="match status" value="1"/>
</dbReference>
<feature type="active site" description="Nucleophile" evidence="8">
    <location>
        <position position="41"/>
    </location>
</feature>
<feature type="site" description="Contributes to redox potential value" evidence="8">
    <location>
        <position position="39"/>
    </location>
</feature>
<name>A0A1A9A442_9ACTN</name>
<dbReference type="InterPro" id="IPR005746">
    <property type="entry name" value="Thioredoxin"/>
</dbReference>
<proteinExistence type="inferred from homology"/>
<dbReference type="PANTHER" id="PTHR45663">
    <property type="entry name" value="GEO12009P1"/>
    <property type="match status" value="1"/>
</dbReference>
<dbReference type="CDD" id="cd02947">
    <property type="entry name" value="TRX_family"/>
    <property type="match status" value="1"/>
</dbReference>
<keyword evidence="2" id="KW-0813">Transport</keyword>
<dbReference type="InterPro" id="IPR036249">
    <property type="entry name" value="Thioredoxin-like_sf"/>
</dbReference>
<dbReference type="RefSeq" id="WP_091669231.1">
    <property type="nucleotide sequence ID" value="NZ_LT594323.1"/>
</dbReference>
<dbReference type="PIRSF" id="PIRSF000077">
    <property type="entry name" value="Thioredoxin"/>
    <property type="match status" value="1"/>
</dbReference>
<feature type="active site" description="Nucleophile" evidence="8">
    <location>
        <position position="38"/>
    </location>
</feature>
<evidence type="ECO:0000256" key="6">
    <source>
        <dbReference type="NCBIfam" id="TIGR01068"/>
    </source>
</evidence>
<keyword evidence="3" id="KW-0249">Electron transport</keyword>
<feature type="site" description="Contributes to redox potential value" evidence="8">
    <location>
        <position position="40"/>
    </location>
</feature>
<comment type="similarity">
    <text evidence="1 7">Belongs to the thioredoxin family.</text>
</comment>
<evidence type="ECO:0000256" key="9">
    <source>
        <dbReference type="PIRSR" id="PIRSR000077-4"/>
    </source>
</evidence>
<evidence type="ECO:0000259" key="10">
    <source>
        <dbReference type="PROSITE" id="PS51352"/>
    </source>
</evidence>
<protein>
    <recommendedName>
        <fullName evidence="6 7">Thioredoxin</fullName>
    </recommendedName>
</protein>
<keyword evidence="5 9" id="KW-0676">Redox-active center</keyword>
<organism evidence="11 12">
    <name type="scientific">Micromonospora auratinigra</name>
    <dbReference type="NCBI Taxonomy" id="261654"/>
    <lineage>
        <taxon>Bacteria</taxon>
        <taxon>Bacillati</taxon>
        <taxon>Actinomycetota</taxon>
        <taxon>Actinomycetes</taxon>
        <taxon>Micromonosporales</taxon>
        <taxon>Micromonosporaceae</taxon>
        <taxon>Micromonospora</taxon>
    </lineage>
</organism>
<dbReference type="GO" id="GO:0005829">
    <property type="term" value="C:cytosol"/>
    <property type="evidence" value="ECO:0007669"/>
    <property type="project" value="TreeGrafter"/>
</dbReference>
<dbReference type="EMBL" id="LT594323">
    <property type="protein sequence ID" value="SBT51215.1"/>
    <property type="molecule type" value="Genomic_DNA"/>
</dbReference>
<feature type="site" description="Deprotonates C-terminal active site Cys" evidence="8">
    <location>
        <position position="32"/>
    </location>
</feature>
<keyword evidence="12" id="KW-1185">Reference proteome</keyword>
<dbReference type="GO" id="GO:0015035">
    <property type="term" value="F:protein-disulfide reductase activity"/>
    <property type="evidence" value="ECO:0007669"/>
    <property type="project" value="UniProtKB-UniRule"/>
</dbReference>
<evidence type="ECO:0000256" key="3">
    <source>
        <dbReference type="ARBA" id="ARBA00022982"/>
    </source>
</evidence>
<evidence type="ECO:0000313" key="11">
    <source>
        <dbReference type="EMBL" id="SBT51215.1"/>
    </source>
</evidence>